<sequence length="84" mass="9032">RGSQIPRAVSLITVSLDFIHDLHTGVLEPDAPRGIPLDIASLFGTARIPISRGCRTEVQEDSQHIATIPGPNLQAPRNAAILRC</sequence>
<accession>A0A067LXE3</accession>
<evidence type="ECO:0000313" key="2">
    <source>
        <dbReference type="Proteomes" id="UP000027195"/>
    </source>
</evidence>
<evidence type="ECO:0000313" key="1">
    <source>
        <dbReference type="EMBL" id="KDQ07844.1"/>
    </source>
</evidence>
<feature type="non-terminal residue" evidence="1">
    <location>
        <position position="1"/>
    </location>
</feature>
<dbReference type="InParanoid" id="A0A067LXE3"/>
<reference evidence="2" key="1">
    <citation type="journal article" date="2014" name="Proc. Natl. Acad. Sci. U.S.A.">
        <title>Extensive sampling of basidiomycete genomes demonstrates inadequacy of the white-rot/brown-rot paradigm for wood decay fungi.</title>
        <authorList>
            <person name="Riley R."/>
            <person name="Salamov A.A."/>
            <person name="Brown D.W."/>
            <person name="Nagy L.G."/>
            <person name="Floudas D."/>
            <person name="Held B.W."/>
            <person name="Levasseur A."/>
            <person name="Lombard V."/>
            <person name="Morin E."/>
            <person name="Otillar R."/>
            <person name="Lindquist E.A."/>
            <person name="Sun H."/>
            <person name="LaButti K.M."/>
            <person name="Schmutz J."/>
            <person name="Jabbour D."/>
            <person name="Luo H."/>
            <person name="Baker S.E."/>
            <person name="Pisabarro A.G."/>
            <person name="Walton J.D."/>
            <person name="Blanchette R.A."/>
            <person name="Henrissat B."/>
            <person name="Martin F."/>
            <person name="Cullen D."/>
            <person name="Hibbett D.S."/>
            <person name="Grigoriev I.V."/>
        </authorList>
    </citation>
    <scope>NUCLEOTIDE SEQUENCE [LARGE SCALE GENOMIC DNA]</scope>
    <source>
        <strain evidence="2">FD-172 SS1</strain>
    </source>
</reference>
<organism evidence="1 2">
    <name type="scientific">Botryobasidium botryosum (strain FD-172 SS1)</name>
    <dbReference type="NCBI Taxonomy" id="930990"/>
    <lineage>
        <taxon>Eukaryota</taxon>
        <taxon>Fungi</taxon>
        <taxon>Dikarya</taxon>
        <taxon>Basidiomycota</taxon>
        <taxon>Agaricomycotina</taxon>
        <taxon>Agaricomycetes</taxon>
        <taxon>Cantharellales</taxon>
        <taxon>Botryobasidiaceae</taxon>
        <taxon>Botryobasidium</taxon>
    </lineage>
</organism>
<proteinExistence type="predicted"/>
<dbReference type="Proteomes" id="UP000027195">
    <property type="component" value="Unassembled WGS sequence"/>
</dbReference>
<dbReference type="EMBL" id="KL198099">
    <property type="protein sequence ID" value="KDQ07844.1"/>
    <property type="molecule type" value="Genomic_DNA"/>
</dbReference>
<protein>
    <submittedName>
        <fullName evidence="1">Uncharacterized protein</fullName>
    </submittedName>
</protein>
<dbReference type="SUPFAM" id="SSF52777">
    <property type="entry name" value="CoA-dependent acyltransferases"/>
    <property type="match status" value="1"/>
</dbReference>
<dbReference type="STRING" id="930990.A0A067LXE3"/>
<gene>
    <name evidence="1" type="ORF">BOTBODRAFT_119396</name>
</gene>
<dbReference type="Gene3D" id="3.30.559.70">
    <property type="entry name" value="Choline/Carnitine o-acyltransferase, domain 2"/>
    <property type="match status" value="1"/>
</dbReference>
<dbReference type="OrthoDB" id="240216at2759"/>
<dbReference type="AlphaFoldDB" id="A0A067LXE3"/>
<dbReference type="InterPro" id="IPR042231">
    <property type="entry name" value="Cho/carn_acyl_trans_2"/>
</dbReference>
<keyword evidence="2" id="KW-1185">Reference proteome</keyword>
<name>A0A067LXE3_BOTB1</name>
<dbReference type="HOGENOM" id="CLU_2533807_0_0_1"/>